<sequence>MADVSTECQGALNALNSLWAATASLAELLTTIVIDELISEAPELGDLIPGIKDLVENAIACAESVAGAV</sequence>
<name>A0ABS5RPL1_9MYCO</name>
<comment type="caution">
    <text evidence="1">The sequence shown here is derived from an EMBL/GenBank/DDBJ whole genome shotgun (WGS) entry which is preliminary data.</text>
</comment>
<evidence type="ECO:0000313" key="1">
    <source>
        <dbReference type="EMBL" id="MBS9536222.1"/>
    </source>
</evidence>
<proteinExistence type="predicted"/>
<protein>
    <submittedName>
        <fullName evidence="1">Uncharacterized protein</fullName>
    </submittedName>
</protein>
<organism evidence="1 2">
    <name type="scientific">Mycolicibacter acidiphilus</name>
    <dbReference type="NCBI Taxonomy" id="2835306"/>
    <lineage>
        <taxon>Bacteria</taxon>
        <taxon>Bacillati</taxon>
        <taxon>Actinomycetota</taxon>
        <taxon>Actinomycetes</taxon>
        <taxon>Mycobacteriales</taxon>
        <taxon>Mycobacteriaceae</taxon>
        <taxon>Mycolicibacter</taxon>
    </lineage>
</organism>
<gene>
    <name evidence="1" type="ORF">KIH27_21805</name>
</gene>
<accession>A0ABS5RPL1</accession>
<evidence type="ECO:0000313" key="2">
    <source>
        <dbReference type="Proteomes" id="UP001519535"/>
    </source>
</evidence>
<dbReference type="RefSeq" id="WP_214095049.1">
    <property type="nucleotide sequence ID" value="NZ_JAHCLR010000094.1"/>
</dbReference>
<keyword evidence="2" id="KW-1185">Reference proteome</keyword>
<reference evidence="1 2" key="1">
    <citation type="submission" date="2021-05" db="EMBL/GenBank/DDBJ databases">
        <title>Mycobacterium acidophilum sp. nov., an extremely acid-tolerant member of the genus Mycobacterium.</title>
        <authorList>
            <person name="Xia J."/>
        </authorList>
    </citation>
    <scope>NUCLEOTIDE SEQUENCE [LARGE SCALE GENOMIC DNA]</scope>
    <source>
        <strain evidence="1 2">M1</strain>
    </source>
</reference>
<dbReference type="Proteomes" id="UP001519535">
    <property type="component" value="Unassembled WGS sequence"/>
</dbReference>
<dbReference type="EMBL" id="JAHCLR010000094">
    <property type="protein sequence ID" value="MBS9536222.1"/>
    <property type="molecule type" value="Genomic_DNA"/>
</dbReference>